<dbReference type="InterPro" id="IPR011624">
    <property type="entry name" value="Metal-dep_PHydrolase_7TM_extra"/>
</dbReference>
<name>A0A0S7BXJ4_9BACT</name>
<feature type="transmembrane region" description="Helical" evidence="1">
    <location>
        <begin position="345"/>
        <end position="367"/>
    </location>
</feature>
<dbReference type="PATRIC" id="fig|1678841.3.peg.1492"/>
<gene>
    <name evidence="3" type="ORF">TBC1_111317</name>
</gene>
<dbReference type="PANTHER" id="PTHR36442:SF1">
    <property type="entry name" value="CYCLIC-DI-AMP PHOSPHODIESTERASE PGPH"/>
    <property type="match status" value="1"/>
</dbReference>
<accession>A0A0S7BXJ4</accession>
<dbReference type="EMBL" id="DF968182">
    <property type="protein sequence ID" value="GAP43175.1"/>
    <property type="molecule type" value="Genomic_DNA"/>
</dbReference>
<dbReference type="Gene3D" id="1.10.3210.10">
    <property type="entry name" value="Hypothetical protein af1432"/>
    <property type="match status" value="1"/>
</dbReference>
<reference evidence="3" key="1">
    <citation type="journal article" date="2015" name="Genome Announc.">
        <title>Draft Genome Sequence of Bacteroidales Strain TBC1, a Novel Isolate from a Methanogenic Wastewater Treatment System.</title>
        <authorList>
            <person name="Tourlousse D.M."/>
            <person name="Matsuura N."/>
            <person name="Sun L."/>
            <person name="Toyonaga M."/>
            <person name="Kuroda K."/>
            <person name="Ohashi A."/>
            <person name="Cruz R."/>
            <person name="Yamaguchi T."/>
            <person name="Sekiguchi Y."/>
        </authorList>
    </citation>
    <scope>NUCLEOTIDE SEQUENCE [LARGE SCALE GENOMIC DNA]</scope>
    <source>
        <strain evidence="3">TBC1</strain>
    </source>
</reference>
<dbReference type="SMART" id="SM00471">
    <property type="entry name" value="HDc"/>
    <property type="match status" value="1"/>
</dbReference>
<dbReference type="NCBIfam" id="TIGR00277">
    <property type="entry name" value="HDIG"/>
    <property type="match status" value="1"/>
</dbReference>
<evidence type="ECO:0000259" key="2">
    <source>
        <dbReference type="PROSITE" id="PS51831"/>
    </source>
</evidence>
<keyword evidence="4" id="KW-1185">Reference proteome</keyword>
<dbReference type="AlphaFoldDB" id="A0A0S7BXJ4"/>
<dbReference type="OrthoDB" id="9806952at2"/>
<sequence length="691" mass="78368">MNRYIHWLSDHHDIIGKILLFAVVIAALIMIFPREGKFRYEYQRGKPWQHDDLIAPVDFGILKPEEELQSEISAALSDARPYFQRRSNIADRQINGLINDFNKLWESRFGRNTGGDGEQAKHLEAALRIIDTLFTHGIVALSNEIENKPGDYEIFIIDGNIASRVRLSSVFTIKSAGQYIDIALDRAGLAESELVKGALMNALSQNIVFDAANTERAREALTGEVTTTRGMIQAGEKIISRGELVNAEKFQILESLRMDYEGRLDESFEYNNILLGQSLLISLTIIAFILFMISFRKDVFRDNKNLLMILVLILVMVASAARTIKTEYQLLHLLPFCLVPVIIRVFFDTRLAFFIHVVTLILAGFMVPNGFEFIFQQLIAGLIAIISVAELRRRSQFFITALAVFITYAVVYTGMLLIQDGSLRNLQATNFLLYGGSAMLTLFAYPMIFIFEKLFGHVTDVTLMELSDTNSPLLRQLSLHAPGTFQHSMQVANIAEAAAYEIGGNTLLVRAGALYHDIGKMDMPAYFIENQTSGINPHDELSYEESARIIVSHVTKGIDKAKKYKLPEILVDFIRTHHGTRMAEYFYNRQRIDFPEKETREADFRYPGPVPFSKETSILMMADSVEAASRSMVKPDAESIARLVDSIIDKQIEMKQFVNSELTLKDITRIKKILRKKLMSIYHIRIEYPAS</sequence>
<dbReference type="CDD" id="cd00077">
    <property type="entry name" value="HDc"/>
    <property type="match status" value="1"/>
</dbReference>
<evidence type="ECO:0000256" key="1">
    <source>
        <dbReference type="SAM" id="Phobius"/>
    </source>
</evidence>
<dbReference type="SUPFAM" id="SSF109604">
    <property type="entry name" value="HD-domain/PDEase-like"/>
    <property type="match status" value="1"/>
</dbReference>
<feature type="transmembrane region" description="Helical" evidence="1">
    <location>
        <begin position="398"/>
        <end position="419"/>
    </location>
</feature>
<keyword evidence="1" id="KW-1133">Transmembrane helix</keyword>
<dbReference type="RefSeq" id="WP_062042848.1">
    <property type="nucleotide sequence ID" value="NZ_DF968182.1"/>
</dbReference>
<keyword evidence="1" id="KW-0472">Membrane</keyword>
<protein>
    <submittedName>
        <fullName evidence="3">Protein containing HDIG domain</fullName>
    </submittedName>
</protein>
<dbReference type="InterPro" id="IPR003607">
    <property type="entry name" value="HD/PDEase_dom"/>
</dbReference>
<dbReference type="InterPro" id="IPR006675">
    <property type="entry name" value="HDIG_dom"/>
</dbReference>
<dbReference type="PROSITE" id="PS51831">
    <property type="entry name" value="HD"/>
    <property type="match status" value="1"/>
</dbReference>
<evidence type="ECO:0000313" key="4">
    <source>
        <dbReference type="Proteomes" id="UP000053091"/>
    </source>
</evidence>
<dbReference type="STRING" id="1678841.TBC1_111317"/>
<proteinExistence type="predicted"/>
<feature type="domain" description="HD" evidence="2">
    <location>
        <begin position="484"/>
        <end position="628"/>
    </location>
</feature>
<feature type="transmembrane region" description="Helical" evidence="1">
    <location>
        <begin position="14"/>
        <end position="32"/>
    </location>
</feature>
<feature type="transmembrane region" description="Helical" evidence="1">
    <location>
        <begin position="431"/>
        <end position="451"/>
    </location>
</feature>
<dbReference type="Proteomes" id="UP000053091">
    <property type="component" value="Unassembled WGS sequence"/>
</dbReference>
<dbReference type="Pfam" id="PF07697">
    <property type="entry name" value="7TMR-HDED"/>
    <property type="match status" value="1"/>
</dbReference>
<keyword evidence="1" id="KW-0812">Transmembrane</keyword>
<evidence type="ECO:0000313" key="3">
    <source>
        <dbReference type="EMBL" id="GAP43175.1"/>
    </source>
</evidence>
<feature type="transmembrane region" description="Helical" evidence="1">
    <location>
        <begin position="273"/>
        <end position="294"/>
    </location>
</feature>
<dbReference type="InterPro" id="IPR052722">
    <property type="entry name" value="PgpH_phosphodiesterase"/>
</dbReference>
<dbReference type="Pfam" id="PF01966">
    <property type="entry name" value="HD"/>
    <property type="match status" value="1"/>
</dbReference>
<dbReference type="InterPro" id="IPR011621">
    <property type="entry name" value="Metal-dep_PHydrolase_7TM_intra"/>
</dbReference>
<feature type="transmembrane region" description="Helical" evidence="1">
    <location>
        <begin position="306"/>
        <end position="324"/>
    </location>
</feature>
<dbReference type="InterPro" id="IPR006674">
    <property type="entry name" value="HD_domain"/>
</dbReference>
<dbReference type="PANTHER" id="PTHR36442">
    <property type="entry name" value="CYCLIC-DI-AMP PHOSPHODIESTERASE PGPH"/>
    <property type="match status" value="1"/>
</dbReference>
<organism evidence="3">
    <name type="scientific">Lentimicrobium saccharophilum</name>
    <dbReference type="NCBI Taxonomy" id="1678841"/>
    <lineage>
        <taxon>Bacteria</taxon>
        <taxon>Pseudomonadati</taxon>
        <taxon>Bacteroidota</taxon>
        <taxon>Bacteroidia</taxon>
        <taxon>Bacteroidales</taxon>
        <taxon>Lentimicrobiaceae</taxon>
        <taxon>Lentimicrobium</taxon>
    </lineage>
</organism>
<dbReference type="Pfam" id="PF07698">
    <property type="entry name" value="7TM-7TMR_HD"/>
    <property type="match status" value="1"/>
</dbReference>